<dbReference type="RefSeq" id="WP_185519242.1">
    <property type="nucleotide sequence ID" value="NZ_JAARVD010000005.1"/>
</dbReference>
<dbReference type="Proteomes" id="UP000539064">
    <property type="component" value="Unassembled WGS sequence"/>
</dbReference>
<proteinExistence type="predicted"/>
<dbReference type="InterPro" id="IPR032359">
    <property type="entry name" value="KwaB-like"/>
</dbReference>
<evidence type="ECO:0000313" key="1">
    <source>
        <dbReference type="EMBL" id="MBC1792866.1"/>
    </source>
</evidence>
<accession>A0A7X1CL46</accession>
<dbReference type="Proteomes" id="UP000548082">
    <property type="component" value="Unassembled WGS sequence"/>
</dbReference>
<comment type="caution">
    <text evidence="1">The sequence shown here is derived from an EMBL/GenBank/DDBJ whole genome shotgun (WGS) entry which is preliminary data.</text>
</comment>
<evidence type="ECO:0000313" key="2">
    <source>
        <dbReference type="EMBL" id="MBC1797435.1"/>
    </source>
</evidence>
<sequence>MDLDSLYRDVSKLQKDGVNGKVGLYFITKKGDHRFIYHSEIEEDVQTEFVDMFLHYFRSEKIRKNEQRDYELVTVDGVFYNITFNGDDDLAKDQDYYSVKRMCTSILEHTNENTGDSDAIIESMKNIKLHQIKGYVVKIKCEGYSFLYIGGLSEVKRLKKNALLANLTNTKLKKISGNDIIGFNSDVGIVFSGNEVLFTKVGLFESIFDLTKEITVKTESILSEIETLEKESSANGNIAVENLYILKDYTKHDKRVAKRLAKIDKEKDILKAFFSNIDGIREVLESDDFKSEFEGIHYNKGTNTLVIDEGAVHKFVTLLSDAPYESIIAKKKRIDGAR</sequence>
<dbReference type="Pfam" id="PF16162">
    <property type="entry name" value="KwaB"/>
    <property type="match status" value="1"/>
</dbReference>
<reference evidence="3 4" key="1">
    <citation type="submission" date="2020-03" db="EMBL/GenBank/DDBJ databases">
        <title>Soil Listeria distribution.</title>
        <authorList>
            <person name="Liao J."/>
            <person name="Wiedmann M."/>
        </authorList>
    </citation>
    <scope>NUCLEOTIDE SEQUENCE [LARGE SCALE GENOMIC DNA]</scope>
    <source>
        <strain evidence="1 3">FSL L7-0978</strain>
        <strain evidence="2 4">FSL L7-0990</strain>
    </source>
</reference>
<organism evidence="1 3">
    <name type="scientific">Listeria booriae</name>
    <dbReference type="NCBI Taxonomy" id="1552123"/>
    <lineage>
        <taxon>Bacteria</taxon>
        <taxon>Bacillati</taxon>
        <taxon>Bacillota</taxon>
        <taxon>Bacilli</taxon>
        <taxon>Bacillales</taxon>
        <taxon>Listeriaceae</taxon>
        <taxon>Listeria</taxon>
    </lineage>
</organism>
<dbReference type="AlphaFoldDB" id="A0A7X1CL46"/>
<evidence type="ECO:0000313" key="4">
    <source>
        <dbReference type="Proteomes" id="UP000548082"/>
    </source>
</evidence>
<gene>
    <name evidence="1" type="ORF">HCA52_05500</name>
    <name evidence="2" type="ORF">HCA55_11915</name>
</gene>
<dbReference type="EMBL" id="JAARVD010000005">
    <property type="protein sequence ID" value="MBC1797435.1"/>
    <property type="molecule type" value="Genomic_DNA"/>
</dbReference>
<protein>
    <submittedName>
        <fullName evidence="1">DUF4868 domain-containing protein</fullName>
    </submittedName>
</protein>
<name>A0A7X1CL46_9LIST</name>
<evidence type="ECO:0000313" key="3">
    <source>
        <dbReference type="Proteomes" id="UP000539064"/>
    </source>
</evidence>
<dbReference type="EMBL" id="JAARVG010000004">
    <property type="protein sequence ID" value="MBC1792866.1"/>
    <property type="molecule type" value="Genomic_DNA"/>
</dbReference>